<dbReference type="GO" id="GO:0003690">
    <property type="term" value="F:double-stranded DNA binding"/>
    <property type="evidence" value="ECO:0007669"/>
    <property type="project" value="UniProtKB-ARBA"/>
</dbReference>
<dbReference type="InterPro" id="IPR013087">
    <property type="entry name" value="Znf_C2H2_type"/>
</dbReference>
<dbReference type="Proteomes" id="UP001153620">
    <property type="component" value="Chromosome 2"/>
</dbReference>
<dbReference type="Gene3D" id="3.40.1800.20">
    <property type="match status" value="1"/>
</dbReference>
<dbReference type="InterPro" id="IPR012934">
    <property type="entry name" value="Znf_AD"/>
</dbReference>
<evidence type="ECO:0000313" key="17">
    <source>
        <dbReference type="Proteomes" id="UP001153620"/>
    </source>
</evidence>
<feature type="domain" description="C2H2-type" evidence="14">
    <location>
        <begin position="295"/>
        <end position="318"/>
    </location>
</feature>
<dbReference type="PANTHER" id="PTHR24394:SF29">
    <property type="entry name" value="MYONEURIN"/>
    <property type="match status" value="1"/>
</dbReference>
<dbReference type="SUPFAM" id="SSF57667">
    <property type="entry name" value="beta-beta-alpha zinc fingers"/>
    <property type="match status" value="5"/>
</dbReference>
<feature type="domain" description="C2H2-type" evidence="14">
    <location>
        <begin position="211"/>
        <end position="239"/>
    </location>
</feature>
<evidence type="ECO:0000256" key="12">
    <source>
        <dbReference type="PROSITE-ProRule" id="PRU01263"/>
    </source>
</evidence>
<keyword evidence="9" id="KW-0804">Transcription</keyword>
<evidence type="ECO:0000256" key="2">
    <source>
        <dbReference type="ARBA" id="ARBA00006991"/>
    </source>
</evidence>
<evidence type="ECO:0000256" key="11">
    <source>
        <dbReference type="PROSITE-ProRule" id="PRU00042"/>
    </source>
</evidence>
<feature type="binding site" evidence="12">
    <location>
        <position position="8"/>
    </location>
    <ligand>
        <name>Zn(2+)</name>
        <dbReference type="ChEBI" id="CHEBI:29105"/>
    </ligand>
</feature>
<keyword evidence="8" id="KW-0238">DNA-binding</keyword>
<dbReference type="PROSITE" id="PS50157">
    <property type="entry name" value="ZINC_FINGER_C2H2_2"/>
    <property type="match status" value="9"/>
</dbReference>
<evidence type="ECO:0000256" key="4">
    <source>
        <dbReference type="ARBA" id="ARBA00022737"/>
    </source>
</evidence>
<keyword evidence="5 11" id="KW-0863">Zinc-finger</keyword>
<evidence type="ECO:0000256" key="3">
    <source>
        <dbReference type="ARBA" id="ARBA00022723"/>
    </source>
</evidence>
<evidence type="ECO:0000256" key="13">
    <source>
        <dbReference type="SAM" id="MobiDB-lite"/>
    </source>
</evidence>
<keyword evidence="7" id="KW-0805">Transcription regulation</keyword>
<evidence type="ECO:0000256" key="9">
    <source>
        <dbReference type="ARBA" id="ARBA00023163"/>
    </source>
</evidence>
<feature type="domain" description="C2H2-type" evidence="14">
    <location>
        <begin position="179"/>
        <end position="207"/>
    </location>
</feature>
<dbReference type="SMART" id="SM00868">
    <property type="entry name" value="zf-AD"/>
    <property type="match status" value="1"/>
</dbReference>
<dbReference type="GO" id="GO:0005634">
    <property type="term" value="C:nucleus"/>
    <property type="evidence" value="ECO:0007669"/>
    <property type="project" value="UniProtKB-SubCell"/>
</dbReference>
<name>A0A9N9RX27_9DIPT</name>
<dbReference type="Pfam" id="PF00096">
    <property type="entry name" value="zf-C2H2"/>
    <property type="match status" value="4"/>
</dbReference>
<comment type="subcellular location">
    <subcellularLocation>
        <location evidence="1">Nucleus</location>
    </subcellularLocation>
</comment>
<gene>
    <name evidence="16" type="ORF">CHIRRI_LOCUS8303</name>
</gene>
<dbReference type="GO" id="GO:0008270">
    <property type="term" value="F:zinc ion binding"/>
    <property type="evidence" value="ECO:0007669"/>
    <property type="project" value="UniProtKB-UniRule"/>
</dbReference>
<evidence type="ECO:0000256" key="6">
    <source>
        <dbReference type="ARBA" id="ARBA00022833"/>
    </source>
</evidence>
<feature type="region of interest" description="Disordered" evidence="13">
    <location>
        <begin position="146"/>
        <end position="165"/>
    </location>
</feature>
<feature type="domain" description="C2H2-type" evidence="14">
    <location>
        <begin position="422"/>
        <end position="449"/>
    </location>
</feature>
<reference evidence="16" key="1">
    <citation type="submission" date="2022-01" db="EMBL/GenBank/DDBJ databases">
        <authorList>
            <person name="King R."/>
        </authorList>
    </citation>
    <scope>NUCLEOTIDE SEQUENCE</scope>
</reference>
<dbReference type="FunFam" id="3.30.160.60:FF:001370">
    <property type="entry name" value="Zinc finger protein"/>
    <property type="match status" value="1"/>
</dbReference>
<dbReference type="SUPFAM" id="SSF57716">
    <property type="entry name" value="Glucocorticoid receptor-like (DNA-binding domain)"/>
    <property type="match status" value="1"/>
</dbReference>
<evidence type="ECO:0000256" key="1">
    <source>
        <dbReference type="ARBA" id="ARBA00004123"/>
    </source>
</evidence>
<dbReference type="Pfam" id="PF07776">
    <property type="entry name" value="zf-AD"/>
    <property type="match status" value="1"/>
</dbReference>
<comment type="similarity">
    <text evidence="2">Belongs to the krueppel C2H2-type zinc-finger protein family.</text>
</comment>
<proteinExistence type="inferred from homology"/>
<dbReference type="SMART" id="SM00355">
    <property type="entry name" value="ZnF_C2H2"/>
    <property type="match status" value="10"/>
</dbReference>
<keyword evidence="10" id="KW-0539">Nucleus</keyword>
<feature type="binding site" evidence="12">
    <location>
        <position position="11"/>
    </location>
    <ligand>
        <name>Zn(2+)</name>
        <dbReference type="ChEBI" id="CHEBI:29105"/>
    </ligand>
</feature>
<accession>A0A9N9RX27</accession>
<dbReference type="InterPro" id="IPR036236">
    <property type="entry name" value="Znf_C2H2_sf"/>
</dbReference>
<keyword evidence="3 12" id="KW-0479">Metal-binding</keyword>
<dbReference type="GO" id="GO:0000981">
    <property type="term" value="F:DNA-binding transcription factor activity, RNA polymerase II-specific"/>
    <property type="evidence" value="ECO:0007669"/>
    <property type="project" value="TreeGrafter"/>
</dbReference>
<protein>
    <submittedName>
        <fullName evidence="16">Uncharacterized protein</fullName>
    </submittedName>
</protein>
<dbReference type="PROSITE" id="PS00028">
    <property type="entry name" value="ZINC_FINGER_C2H2_1"/>
    <property type="match status" value="9"/>
</dbReference>
<evidence type="ECO:0000256" key="7">
    <source>
        <dbReference type="ARBA" id="ARBA00023015"/>
    </source>
</evidence>
<dbReference type="OrthoDB" id="7854697at2759"/>
<evidence type="ECO:0000259" key="15">
    <source>
        <dbReference type="PROSITE" id="PS51915"/>
    </source>
</evidence>
<keyword evidence="6 12" id="KW-0862">Zinc</keyword>
<evidence type="ECO:0000256" key="5">
    <source>
        <dbReference type="ARBA" id="ARBA00022771"/>
    </source>
</evidence>
<evidence type="ECO:0000256" key="10">
    <source>
        <dbReference type="ARBA" id="ARBA00023242"/>
    </source>
</evidence>
<feature type="binding site" evidence="12">
    <location>
        <position position="55"/>
    </location>
    <ligand>
        <name>Zn(2+)</name>
        <dbReference type="ChEBI" id="CHEBI:29105"/>
    </ligand>
</feature>
<dbReference type="EMBL" id="OU895878">
    <property type="protein sequence ID" value="CAG9805431.1"/>
    <property type="molecule type" value="Genomic_DNA"/>
</dbReference>
<feature type="binding site" evidence="12">
    <location>
        <position position="58"/>
    </location>
    <ligand>
        <name>Zn(2+)</name>
        <dbReference type="ChEBI" id="CHEBI:29105"/>
    </ligand>
</feature>
<evidence type="ECO:0000256" key="8">
    <source>
        <dbReference type="ARBA" id="ARBA00023125"/>
    </source>
</evidence>
<feature type="domain" description="C2H2-type" evidence="14">
    <location>
        <begin position="450"/>
        <end position="479"/>
    </location>
</feature>
<feature type="domain" description="C2H2-type" evidence="14">
    <location>
        <begin position="363"/>
        <end position="386"/>
    </location>
</feature>
<dbReference type="AlphaFoldDB" id="A0A9N9RX27"/>
<dbReference type="Gene3D" id="3.30.160.60">
    <property type="entry name" value="Classic Zinc Finger"/>
    <property type="match status" value="7"/>
</dbReference>
<reference evidence="16" key="2">
    <citation type="submission" date="2022-10" db="EMBL/GenBank/DDBJ databases">
        <authorList>
            <consortium name="ENA_rothamsted_submissions"/>
            <consortium name="culmorum"/>
            <person name="King R."/>
        </authorList>
    </citation>
    <scope>NUCLEOTIDE SEQUENCE</scope>
</reference>
<dbReference type="PROSITE" id="PS51915">
    <property type="entry name" value="ZAD"/>
    <property type="match status" value="1"/>
</dbReference>
<keyword evidence="4" id="KW-0677">Repeat</keyword>
<evidence type="ECO:0000313" key="16">
    <source>
        <dbReference type="EMBL" id="CAG9805431.1"/>
    </source>
</evidence>
<feature type="domain" description="ZAD" evidence="15">
    <location>
        <begin position="6"/>
        <end position="82"/>
    </location>
</feature>
<evidence type="ECO:0000259" key="14">
    <source>
        <dbReference type="PROSITE" id="PS50157"/>
    </source>
</evidence>
<feature type="domain" description="C2H2-type" evidence="14">
    <location>
        <begin position="332"/>
        <end position="359"/>
    </location>
</feature>
<sequence length="528" mass="62797">MYNEFRICRICLIQEDESELIPIYEKDSELATQIFLLSGIKVLEFMSHQATALICSACIKDLNKAVKFRKKCIQSEHHFKKHLLTFEPFIWNDELRMISSSDNNHKSIKEEPHEFNNVNFFEHYAAIVDEDCATDMLKTSRLSKSVKSYNENSQAEHPEKKRRVKRNIKHENVESDSETQCHLCLKTFTKMHSMKNHMRAVHQDLNESDMFKCEYCDRLFKIRYYLNRHIKNAHTKKNSKKEKQAKAKNEEDEGIFNEKLTGINCQYCNKFLTSRHSLNDHIRVRHSFIDFKDMYLCDICGKDFPIKYYLIRHIRAAHLKTISYKKKNIESLPCSICGKILKSKGNLSTHEKTHKKLTPDEYWYCDLCGNKFKGRGEMSVHIKKRHLYKIRYPCEICPGKSWRTLFQLHRHIKVIHHNIKEFKCEWCGKEFGEKNKLLCHTRIHTGEKPFKCNWEGCDREFTHQTDFRRHRWGHSGVRPYKCEVPNCLKGFMKKSELLAHENRCHPPNPPPIRSTISNIPIQYQYEML</sequence>
<organism evidence="16 17">
    <name type="scientific">Chironomus riparius</name>
    <dbReference type="NCBI Taxonomy" id="315576"/>
    <lineage>
        <taxon>Eukaryota</taxon>
        <taxon>Metazoa</taxon>
        <taxon>Ecdysozoa</taxon>
        <taxon>Arthropoda</taxon>
        <taxon>Hexapoda</taxon>
        <taxon>Insecta</taxon>
        <taxon>Pterygota</taxon>
        <taxon>Neoptera</taxon>
        <taxon>Endopterygota</taxon>
        <taxon>Diptera</taxon>
        <taxon>Nematocera</taxon>
        <taxon>Chironomoidea</taxon>
        <taxon>Chironomidae</taxon>
        <taxon>Chironominae</taxon>
        <taxon>Chironomus</taxon>
    </lineage>
</organism>
<feature type="domain" description="C2H2-type" evidence="14">
    <location>
        <begin position="480"/>
        <end position="510"/>
    </location>
</feature>
<feature type="domain" description="C2H2-type" evidence="14">
    <location>
        <begin position="263"/>
        <end position="287"/>
    </location>
</feature>
<keyword evidence="17" id="KW-1185">Reference proteome</keyword>
<dbReference type="PANTHER" id="PTHR24394">
    <property type="entry name" value="ZINC FINGER PROTEIN"/>
    <property type="match status" value="1"/>
</dbReference>